<dbReference type="Proteomes" id="UP000593737">
    <property type="component" value="Chromosome"/>
</dbReference>
<organism evidence="1 2">
    <name type="scientific">Candidatus Nitrospira kreftii</name>
    <dbReference type="NCBI Taxonomy" id="2652173"/>
    <lineage>
        <taxon>Bacteria</taxon>
        <taxon>Pseudomonadati</taxon>
        <taxon>Nitrospirota</taxon>
        <taxon>Nitrospiria</taxon>
        <taxon>Nitrospirales</taxon>
        <taxon>Nitrospiraceae</taxon>
        <taxon>Nitrospira</taxon>
    </lineage>
</organism>
<evidence type="ECO:0000313" key="2">
    <source>
        <dbReference type="Proteomes" id="UP000593737"/>
    </source>
</evidence>
<dbReference type="KEGG" id="nkf:Nkreftii_002668"/>
<dbReference type="Gene3D" id="2.130.10.10">
    <property type="entry name" value="YVTN repeat-like/Quinoprotein amine dehydrogenase"/>
    <property type="match status" value="1"/>
</dbReference>
<dbReference type="SUPFAM" id="SSF50969">
    <property type="entry name" value="YVTN repeat-like/Quinoprotein amine dehydrogenase"/>
    <property type="match status" value="1"/>
</dbReference>
<dbReference type="AlphaFoldDB" id="A0A7S8FF47"/>
<accession>A0A7S8FF47</accession>
<name>A0A7S8FF47_9BACT</name>
<sequence>MKFRSVKSFEFDGHWANDIRAFKLLDNGAHLLYLTSQGVCLFDTRRRDIVAKVEFKDFANQWSDFALSPKVKLLAIAGSIRCNKDPLDGEYRYENFVRIYNLETGGVSGEQALPGDRETWWTVDFSVDGRQVRAVSDSSTHVFELMVNR</sequence>
<proteinExistence type="predicted"/>
<evidence type="ECO:0000313" key="1">
    <source>
        <dbReference type="EMBL" id="QPD04894.1"/>
    </source>
</evidence>
<dbReference type="EMBL" id="CP047423">
    <property type="protein sequence ID" value="QPD04894.1"/>
    <property type="molecule type" value="Genomic_DNA"/>
</dbReference>
<dbReference type="InterPro" id="IPR015943">
    <property type="entry name" value="WD40/YVTN_repeat-like_dom_sf"/>
</dbReference>
<gene>
    <name evidence="1" type="ORF">Nkreftii_002668</name>
</gene>
<protein>
    <submittedName>
        <fullName evidence="1">Uncharacterized protein</fullName>
    </submittedName>
</protein>
<dbReference type="InterPro" id="IPR011044">
    <property type="entry name" value="Quino_amine_DH_bsu"/>
</dbReference>
<reference evidence="1 2" key="1">
    <citation type="journal article" date="2020" name="ISME J.">
        <title>Enrichment and physiological characterization of a novel comammox Nitrospira indicates ammonium inhibition of complete nitrification.</title>
        <authorList>
            <person name="Sakoula D."/>
            <person name="Koch H."/>
            <person name="Frank J."/>
            <person name="Jetten M.S.M."/>
            <person name="van Kessel M.A.H.J."/>
            <person name="Lucker S."/>
        </authorList>
    </citation>
    <scope>NUCLEOTIDE SEQUENCE [LARGE SCALE GENOMIC DNA]</scope>
    <source>
        <strain evidence="1">Comreactor17</strain>
    </source>
</reference>